<gene>
    <name evidence="1" type="ORF">Q7X28_09800</name>
</gene>
<keyword evidence="2" id="KW-1185">Reference proteome</keyword>
<organism evidence="1 2">
    <name type="scientific">Tsukamurella strandjordii</name>
    <dbReference type="NCBI Taxonomy" id="147577"/>
    <lineage>
        <taxon>Bacteria</taxon>
        <taxon>Bacillati</taxon>
        <taxon>Actinomycetota</taxon>
        <taxon>Actinomycetes</taxon>
        <taxon>Mycobacteriales</taxon>
        <taxon>Tsukamurellaceae</taxon>
        <taxon>Tsukamurella</taxon>
    </lineage>
</organism>
<proteinExistence type="predicted"/>
<reference evidence="1" key="1">
    <citation type="submission" date="2023-08" db="EMBL/GenBank/DDBJ databases">
        <title>The draft genome of Tsukamurella strandjordii strain 050030.</title>
        <authorList>
            <person name="Zhao F."/>
            <person name="Feng Y."/>
            <person name="Zong Z."/>
        </authorList>
    </citation>
    <scope>NUCLEOTIDE SEQUENCE</scope>
    <source>
        <strain evidence="1">050030</strain>
    </source>
</reference>
<evidence type="ECO:0000313" key="1">
    <source>
        <dbReference type="EMBL" id="MDP0398217.1"/>
    </source>
</evidence>
<name>A0AA90ND50_9ACTN</name>
<dbReference type="RefSeq" id="WP_305111149.1">
    <property type="nucleotide sequence ID" value="NZ_JAUTIX010000003.1"/>
</dbReference>
<protein>
    <submittedName>
        <fullName evidence="1">Uncharacterized protein</fullName>
    </submittedName>
</protein>
<accession>A0AA90ND50</accession>
<comment type="caution">
    <text evidence="1">The sequence shown here is derived from an EMBL/GenBank/DDBJ whole genome shotgun (WGS) entry which is preliminary data.</text>
</comment>
<dbReference type="Proteomes" id="UP001178281">
    <property type="component" value="Unassembled WGS sequence"/>
</dbReference>
<dbReference type="EMBL" id="JAUTIX010000003">
    <property type="protein sequence ID" value="MDP0398217.1"/>
    <property type="molecule type" value="Genomic_DNA"/>
</dbReference>
<evidence type="ECO:0000313" key="2">
    <source>
        <dbReference type="Proteomes" id="UP001178281"/>
    </source>
</evidence>
<dbReference type="AlphaFoldDB" id="A0AA90ND50"/>
<sequence length="137" mass="15512">MADLVLSQFERGSVSDARTLYAAGNAAAELAGPEYFDRIADIVSRRYPGRERLIDWLAKSRRTDALAIIVDQLDDPQVAPFVMKILRRRKRSLAEGVRLRVRPLLDEYKDYPGDPDLLPGELRKQARLTLEALYPAS</sequence>